<dbReference type="PANTHER" id="PTHR46190:SF1">
    <property type="entry name" value="SI:CH211-201H21.5"/>
    <property type="match status" value="1"/>
</dbReference>
<accession>A0A7R9KMG0</accession>
<evidence type="ECO:0000256" key="1">
    <source>
        <dbReference type="ARBA" id="ARBA00009176"/>
    </source>
</evidence>
<sequence>MAKQSNYVIIDTDCGIDDALALMVAFDCHKRRLIEILGITCVYGNVMVDKVVRNVLLTQRLFNLKKDIKVYKGCGNPLMTKLGFEDGFMGADGLGNSTETMAPIDVKHESEDAAHALVRLAKQYPKQIKLLTLGPVTNIALAHHIDPQFFDNLGQVVSMGGLLDTMGNVGPTTEFNYFNDPEAVQVLLANSQCPLIIVPWDTCLKLRMPWNIFDEIINSGKDRGHFIHKIYENQTHHKVFGRSSDGVVLCDITVVIAALFPELVSLSSDYPVAIELTGHLTRGQLVVDRTGRTQRKRFTGHRNAQFMTDMNVPHVIELLKQMVHN</sequence>
<dbReference type="EMBL" id="CAJPIZ010003139">
    <property type="protein sequence ID" value="CAG2105967.1"/>
    <property type="molecule type" value="Genomic_DNA"/>
</dbReference>
<proteinExistence type="inferred from homology"/>
<comment type="similarity">
    <text evidence="1">Belongs to the IUNH family.</text>
</comment>
<organism evidence="3">
    <name type="scientific">Medioppia subpectinata</name>
    <dbReference type="NCBI Taxonomy" id="1979941"/>
    <lineage>
        <taxon>Eukaryota</taxon>
        <taxon>Metazoa</taxon>
        <taxon>Ecdysozoa</taxon>
        <taxon>Arthropoda</taxon>
        <taxon>Chelicerata</taxon>
        <taxon>Arachnida</taxon>
        <taxon>Acari</taxon>
        <taxon>Acariformes</taxon>
        <taxon>Sarcoptiformes</taxon>
        <taxon>Oribatida</taxon>
        <taxon>Brachypylina</taxon>
        <taxon>Oppioidea</taxon>
        <taxon>Oppiidae</taxon>
        <taxon>Medioppia</taxon>
    </lineage>
</organism>
<dbReference type="InterPro" id="IPR001910">
    <property type="entry name" value="Inosine/uridine_hydrolase_dom"/>
</dbReference>
<name>A0A7R9KMG0_9ACAR</name>
<gene>
    <name evidence="3" type="ORF">OSB1V03_LOCUS5971</name>
</gene>
<dbReference type="PANTHER" id="PTHR46190">
    <property type="entry name" value="SI:CH211-201H21.5-RELATED"/>
    <property type="match status" value="1"/>
</dbReference>
<evidence type="ECO:0000313" key="4">
    <source>
        <dbReference type="Proteomes" id="UP000759131"/>
    </source>
</evidence>
<dbReference type="InterPro" id="IPR036452">
    <property type="entry name" value="Ribo_hydro-like"/>
</dbReference>
<dbReference type="Proteomes" id="UP000759131">
    <property type="component" value="Unassembled WGS sequence"/>
</dbReference>
<evidence type="ECO:0000313" key="3">
    <source>
        <dbReference type="EMBL" id="CAD7625537.1"/>
    </source>
</evidence>
<reference evidence="3" key="1">
    <citation type="submission" date="2020-11" db="EMBL/GenBank/DDBJ databases">
        <authorList>
            <person name="Tran Van P."/>
        </authorList>
    </citation>
    <scope>NUCLEOTIDE SEQUENCE</scope>
</reference>
<dbReference type="SUPFAM" id="SSF53590">
    <property type="entry name" value="Nucleoside hydrolase"/>
    <property type="match status" value="1"/>
</dbReference>
<dbReference type="GO" id="GO:0016799">
    <property type="term" value="F:hydrolase activity, hydrolyzing N-glycosyl compounds"/>
    <property type="evidence" value="ECO:0007669"/>
    <property type="project" value="InterPro"/>
</dbReference>
<dbReference type="OrthoDB" id="432381at2759"/>
<protein>
    <recommendedName>
        <fullName evidence="2">Inosine/uridine-preferring nucleoside hydrolase domain-containing protein</fullName>
    </recommendedName>
</protein>
<dbReference type="Pfam" id="PF01156">
    <property type="entry name" value="IU_nuc_hydro"/>
    <property type="match status" value="1"/>
</dbReference>
<dbReference type="AlphaFoldDB" id="A0A7R9KMG0"/>
<dbReference type="Gene3D" id="3.90.245.10">
    <property type="entry name" value="Ribonucleoside hydrolase-like"/>
    <property type="match status" value="1"/>
</dbReference>
<evidence type="ECO:0000259" key="2">
    <source>
        <dbReference type="Pfam" id="PF01156"/>
    </source>
</evidence>
<feature type="domain" description="Inosine/uridine-preferring nucleoside hydrolase" evidence="2">
    <location>
        <begin position="8"/>
        <end position="315"/>
    </location>
</feature>
<dbReference type="EMBL" id="OC857714">
    <property type="protein sequence ID" value="CAD7625537.1"/>
    <property type="molecule type" value="Genomic_DNA"/>
</dbReference>
<keyword evidence="4" id="KW-1185">Reference proteome</keyword>
<dbReference type="InterPro" id="IPR052775">
    <property type="entry name" value="IUN_hydrolase"/>
</dbReference>